<dbReference type="Proteomes" id="UP000482960">
    <property type="component" value="Unassembled WGS sequence"/>
</dbReference>
<dbReference type="PANTHER" id="PTHR35807:SF1">
    <property type="entry name" value="TRANSCRIPTIONAL REGULATOR REDD"/>
    <property type="match status" value="1"/>
</dbReference>
<organism evidence="7 8">
    <name type="scientific">Phytohabitans rumicis</name>
    <dbReference type="NCBI Taxonomy" id="1076125"/>
    <lineage>
        <taxon>Bacteria</taxon>
        <taxon>Bacillati</taxon>
        <taxon>Actinomycetota</taxon>
        <taxon>Actinomycetes</taxon>
        <taxon>Micromonosporales</taxon>
        <taxon>Micromonosporaceae</taxon>
    </lineage>
</organism>
<reference evidence="7 8" key="1">
    <citation type="submission" date="2020-03" db="EMBL/GenBank/DDBJ databases">
        <title>Whole genome shotgun sequence of Phytohabitans rumicis NBRC 108638.</title>
        <authorList>
            <person name="Komaki H."/>
            <person name="Tamura T."/>
        </authorList>
    </citation>
    <scope>NUCLEOTIDE SEQUENCE [LARGE SCALE GENOMIC DNA]</scope>
    <source>
        <strain evidence="7 8">NBRC 108638</strain>
    </source>
</reference>
<dbReference type="SUPFAM" id="SSF52540">
    <property type="entry name" value="P-loop containing nucleoside triphosphate hydrolases"/>
    <property type="match status" value="1"/>
</dbReference>
<dbReference type="SUPFAM" id="SSF48452">
    <property type="entry name" value="TPR-like"/>
    <property type="match status" value="2"/>
</dbReference>
<dbReference type="InterPro" id="IPR036388">
    <property type="entry name" value="WH-like_DNA-bd_sf"/>
</dbReference>
<dbReference type="CDD" id="cd15831">
    <property type="entry name" value="BTAD"/>
    <property type="match status" value="1"/>
</dbReference>
<dbReference type="InterPro" id="IPR051677">
    <property type="entry name" value="AfsR-DnrI-RedD_regulator"/>
</dbReference>
<keyword evidence="3 5" id="KW-0238">DNA-binding</keyword>
<evidence type="ECO:0000313" key="8">
    <source>
        <dbReference type="Proteomes" id="UP000482960"/>
    </source>
</evidence>
<keyword evidence="2" id="KW-0805">Transcription regulation</keyword>
<dbReference type="Gene3D" id="3.40.50.300">
    <property type="entry name" value="P-loop containing nucleotide triphosphate hydrolases"/>
    <property type="match status" value="1"/>
</dbReference>
<dbReference type="InterPro" id="IPR011990">
    <property type="entry name" value="TPR-like_helical_dom_sf"/>
</dbReference>
<comment type="similarity">
    <text evidence="1">Belongs to the AfsR/DnrI/RedD regulatory family.</text>
</comment>
<dbReference type="AlphaFoldDB" id="A0A6V8LP81"/>
<evidence type="ECO:0000256" key="1">
    <source>
        <dbReference type="ARBA" id="ARBA00005820"/>
    </source>
</evidence>
<dbReference type="Pfam" id="PF13181">
    <property type="entry name" value="TPR_8"/>
    <property type="match status" value="1"/>
</dbReference>
<gene>
    <name evidence="7" type="ORF">Prum_095490</name>
</gene>
<keyword evidence="8" id="KW-1185">Reference proteome</keyword>
<dbReference type="Pfam" id="PF03704">
    <property type="entry name" value="BTAD"/>
    <property type="match status" value="1"/>
</dbReference>
<dbReference type="Gene3D" id="1.25.40.10">
    <property type="entry name" value="Tetratricopeptide repeat domain"/>
    <property type="match status" value="4"/>
</dbReference>
<dbReference type="PANTHER" id="PTHR35807">
    <property type="entry name" value="TRANSCRIPTIONAL REGULATOR REDD-RELATED"/>
    <property type="match status" value="1"/>
</dbReference>
<dbReference type="InterPro" id="IPR027417">
    <property type="entry name" value="P-loop_NTPase"/>
</dbReference>
<dbReference type="Gene3D" id="1.10.10.10">
    <property type="entry name" value="Winged helix-like DNA-binding domain superfamily/Winged helix DNA-binding domain"/>
    <property type="match status" value="1"/>
</dbReference>
<dbReference type="PRINTS" id="PR00364">
    <property type="entry name" value="DISEASERSIST"/>
</dbReference>
<feature type="domain" description="OmpR/PhoB-type" evidence="6">
    <location>
        <begin position="1"/>
        <end position="49"/>
    </location>
</feature>
<dbReference type="SUPFAM" id="SSF81901">
    <property type="entry name" value="HCP-like"/>
    <property type="match status" value="1"/>
</dbReference>
<dbReference type="PROSITE" id="PS51755">
    <property type="entry name" value="OMPR_PHOB"/>
    <property type="match status" value="1"/>
</dbReference>
<keyword evidence="4" id="KW-0804">Transcription</keyword>
<dbReference type="EMBL" id="BLPG01000002">
    <property type="protein sequence ID" value="GFJ95907.1"/>
    <property type="molecule type" value="Genomic_DNA"/>
</dbReference>
<dbReference type="Pfam" id="PF00931">
    <property type="entry name" value="NB-ARC"/>
    <property type="match status" value="1"/>
</dbReference>
<evidence type="ECO:0000256" key="2">
    <source>
        <dbReference type="ARBA" id="ARBA00023015"/>
    </source>
</evidence>
<dbReference type="GO" id="GO:0043531">
    <property type="term" value="F:ADP binding"/>
    <property type="evidence" value="ECO:0007669"/>
    <property type="project" value="InterPro"/>
</dbReference>
<feature type="DNA-binding region" description="OmpR/PhoB-type" evidence="5">
    <location>
        <begin position="1"/>
        <end position="49"/>
    </location>
</feature>
<sequence length="1052" mass="113218">MDALWNDPPRSAVSNLQTYVAGLRRALGEVAPDNPTRLETRTWGYRLNVEQEQVDLLTFAEWSRRGRQSVDGGDLTGARRYLGRAMALCRGRPLEDVRLSDAARPRLTAVEERLDQVWTEWVEVRLALGDYDRLIGELRVAAQAKPLRERIWDQLILALHLARRRSEALDTYQRARKVLVDELGIEPSPELQRLHAAVLSDDPSLNGSPSARTALARVRLGIADSDVAPDTVPVPVPVPAQLPADLTGFVGRTAYLGQLDAFLAERSTATAPVVCVVVGTAGVGKTSLAVHWAHRVADRFPDGQIYLDMRGFHSGPEMAPAEALPLLLAALGVPAEQIPISPDAQAALYRSLMATRRVLVVLDNVADAAQVRPLLPGSAGCLVVLTSRDRLSGLVALDDAYRMTLDVLAPADAVAVLARVAGSERTRADPEAAQDLARLCAFLPLVLRIAGARLADQPHRTVRSYVTELASIGRLAGLRVDGDERANASDAFGLSYRALPAPARRMFRLLSLVPAPGGLSTQAGAALANVSAAEAAGALDTIARLHLAKATADGRYACHDLLLEYAAELTAAHDSAAERDAAVRRLLDFYLRAAERAAAVRAAPMARLPARSAGVDVPEVDFREPGSAGEWLDAEWDNLVAALRHAAATGPAEMVWYLVDTMTSNLYLAARPAWQLVVEIGLDIAHREANPLAEAAMRYCYGLLHSRTGQFRDALDQLEQAIVLYRQVGWRPGQSVSLRSAGVALAYLGRSREAIERFRQALAIDREVDDRAGEAACLVNLSAAYEELGELRQAERALTAVLATVSDWPQNRAMALGNLGLLRLLQGRLAEAHEVLEAALAICRSIGARHREAMVLTTLGAVHRDAGRLPVAARVLAAALEIACQTSDSRVEVLALNGLATLDTLLGRPAEAIAKLDTALSVANRTGFLRGHVEALIALSETHRLSGEYALAHRHAADALAQANRSGSIVAIGHAHAATAAAALHLGDIDRCFEHARRALRTQRRAGQRLAQARTLGILAHAYHHSGQIRAADACARQAQQLSEQALWVSGS</sequence>
<name>A0A6V8LP81_9ACTN</name>
<dbReference type="InterPro" id="IPR002182">
    <property type="entry name" value="NB-ARC"/>
</dbReference>
<evidence type="ECO:0000256" key="5">
    <source>
        <dbReference type="PROSITE-ProRule" id="PRU01091"/>
    </source>
</evidence>
<comment type="caution">
    <text evidence="7">The sequence shown here is derived from an EMBL/GenBank/DDBJ whole genome shotgun (WGS) entry which is preliminary data.</text>
</comment>
<proteinExistence type="inferred from homology"/>
<dbReference type="SMART" id="SM00028">
    <property type="entry name" value="TPR"/>
    <property type="match status" value="9"/>
</dbReference>
<dbReference type="InterPro" id="IPR005158">
    <property type="entry name" value="BTAD"/>
</dbReference>
<dbReference type="Pfam" id="PF13424">
    <property type="entry name" value="TPR_12"/>
    <property type="match status" value="2"/>
</dbReference>
<dbReference type="InterPro" id="IPR019734">
    <property type="entry name" value="TPR_rpt"/>
</dbReference>
<dbReference type="GO" id="GO:0003677">
    <property type="term" value="F:DNA binding"/>
    <property type="evidence" value="ECO:0007669"/>
    <property type="project" value="UniProtKB-UniRule"/>
</dbReference>
<dbReference type="GO" id="GO:0006355">
    <property type="term" value="P:regulation of DNA-templated transcription"/>
    <property type="evidence" value="ECO:0007669"/>
    <property type="project" value="InterPro"/>
</dbReference>
<evidence type="ECO:0000256" key="3">
    <source>
        <dbReference type="ARBA" id="ARBA00023125"/>
    </source>
</evidence>
<protein>
    <submittedName>
        <fullName evidence="7">SARP family transcriptional regulator</fullName>
    </submittedName>
</protein>
<evidence type="ECO:0000259" key="6">
    <source>
        <dbReference type="PROSITE" id="PS51755"/>
    </source>
</evidence>
<dbReference type="GO" id="GO:0000160">
    <property type="term" value="P:phosphorelay signal transduction system"/>
    <property type="evidence" value="ECO:0007669"/>
    <property type="project" value="InterPro"/>
</dbReference>
<reference evidence="7 8" key="2">
    <citation type="submission" date="2020-03" db="EMBL/GenBank/DDBJ databases">
        <authorList>
            <person name="Ichikawa N."/>
            <person name="Kimura A."/>
            <person name="Kitahashi Y."/>
            <person name="Uohara A."/>
        </authorList>
    </citation>
    <scope>NUCLEOTIDE SEQUENCE [LARGE SCALE GENOMIC DNA]</scope>
    <source>
        <strain evidence="7 8">NBRC 108638</strain>
    </source>
</reference>
<evidence type="ECO:0000256" key="4">
    <source>
        <dbReference type="ARBA" id="ARBA00023163"/>
    </source>
</evidence>
<dbReference type="InterPro" id="IPR001867">
    <property type="entry name" value="OmpR/PhoB-type_DNA-bd"/>
</dbReference>
<accession>A0A6V8LP81</accession>
<evidence type="ECO:0000313" key="7">
    <source>
        <dbReference type="EMBL" id="GFJ95907.1"/>
    </source>
</evidence>
<dbReference type="SMART" id="SM01043">
    <property type="entry name" value="BTAD"/>
    <property type="match status" value="1"/>
</dbReference>